<dbReference type="GO" id="GO:0015833">
    <property type="term" value="P:peptide transport"/>
    <property type="evidence" value="ECO:0007669"/>
    <property type="project" value="InterPro"/>
</dbReference>
<dbReference type="SMART" id="SM00382">
    <property type="entry name" value="AAA"/>
    <property type="match status" value="1"/>
</dbReference>
<dbReference type="PROSITE" id="PS50893">
    <property type="entry name" value="ABC_TRANSPORTER_2"/>
    <property type="match status" value="1"/>
</dbReference>
<accession>A0A1H1SGM3</accession>
<dbReference type="GO" id="GO:0055085">
    <property type="term" value="P:transmembrane transport"/>
    <property type="evidence" value="ECO:0007669"/>
    <property type="project" value="UniProtKB-ARBA"/>
</dbReference>
<dbReference type="PROSITE" id="PS00211">
    <property type="entry name" value="ABC_TRANSPORTER_1"/>
    <property type="match status" value="1"/>
</dbReference>
<keyword evidence="1" id="KW-0813">Transport</keyword>
<evidence type="ECO:0000256" key="1">
    <source>
        <dbReference type="ARBA" id="ARBA00022448"/>
    </source>
</evidence>
<organism evidence="6 7">
    <name type="scientific">Pseudarthrobacter equi</name>
    <dbReference type="NCBI Taxonomy" id="728066"/>
    <lineage>
        <taxon>Bacteria</taxon>
        <taxon>Bacillati</taxon>
        <taxon>Actinomycetota</taxon>
        <taxon>Actinomycetes</taxon>
        <taxon>Micrococcales</taxon>
        <taxon>Micrococcaceae</taxon>
        <taxon>Pseudarthrobacter</taxon>
    </lineage>
</organism>
<dbReference type="Pfam" id="PF00005">
    <property type="entry name" value="ABC_tran"/>
    <property type="match status" value="1"/>
</dbReference>
<dbReference type="InterPro" id="IPR027417">
    <property type="entry name" value="P-loop_NTPase"/>
</dbReference>
<evidence type="ECO:0000256" key="4">
    <source>
        <dbReference type="SAM" id="MobiDB-lite"/>
    </source>
</evidence>
<dbReference type="Gene3D" id="3.40.50.300">
    <property type="entry name" value="P-loop containing nucleotide triphosphate hydrolases"/>
    <property type="match status" value="1"/>
</dbReference>
<dbReference type="OrthoDB" id="8481147at2"/>
<feature type="compositionally biased region" description="Low complexity" evidence="4">
    <location>
        <begin position="350"/>
        <end position="368"/>
    </location>
</feature>
<dbReference type="RefSeq" id="WP_091716723.1">
    <property type="nucleotide sequence ID" value="NZ_JABXFY010000004.1"/>
</dbReference>
<dbReference type="InterPro" id="IPR017871">
    <property type="entry name" value="ABC_transporter-like_CS"/>
</dbReference>
<evidence type="ECO:0000313" key="7">
    <source>
        <dbReference type="Proteomes" id="UP000198751"/>
    </source>
</evidence>
<dbReference type="PANTHER" id="PTHR43776">
    <property type="entry name" value="TRANSPORT ATP-BINDING PROTEIN"/>
    <property type="match status" value="1"/>
</dbReference>
<keyword evidence="7" id="KW-1185">Reference proteome</keyword>
<dbReference type="AlphaFoldDB" id="A0A1H1SGM3"/>
<name>A0A1H1SGM3_9MICC</name>
<feature type="region of interest" description="Disordered" evidence="4">
    <location>
        <begin position="347"/>
        <end position="383"/>
    </location>
</feature>
<protein>
    <submittedName>
        <fullName evidence="6">Peptide/nickel transport system ATP-binding protein</fullName>
    </submittedName>
</protein>
<feature type="compositionally biased region" description="Polar residues" evidence="4">
    <location>
        <begin position="374"/>
        <end position="383"/>
    </location>
</feature>
<dbReference type="EMBL" id="LT629779">
    <property type="protein sequence ID" value="SDS47164.1"/>
    <property type="molecule type" value="Genomic_DNA"/>
</dbReference>
<feature type="domain" description="ABC transporter" evidence="5">
    <location>
        <begin position="27"/>
        <end position="277"/>
    </location>
</feature>
<gene>
    <name evidence="6" type="ORF">SAMN04489743_0144</name>
</gene>
<feature type="compositionally biased region" description="Low complexity" evidence="4">
    <location>
        <begin position="1"/>
        <end position="20"/>
    </location>
</feature>
<evidence type="ECO:0000313" key="6">
    <source>
        <dbReference type="EMBL" id="SDS47164.1"/>
    </source>
</evidence>
<dbReference type="Proteomes" id="UP000198751">
    <property type="component" value="Chromosome I"/>
</dbReference>
<dbReference type="GO" id="GO:0016887">
    <property type="term" value="F:ATP hydrolysis activity"/>
    <property type="evidence" value="ECO:0007669"/>
    <property type="project" value="InterPro"/>
</dbReference>
<proteinExistence type="predicted"/>
<dbReference type="InterPro" id="IPR003439">
    <property type="entry name" value="ABC_transporter-like_ATP-bd"/>
</dbReference>
<reference evidence="7" key="1">
    <citation type="submission" date="2016-10" db="EMBL/GenBank/DDBJ databases">
        <authorList>
            <person name="Varghese N."/>
            <person name="Submissions S."/>
        </authorList>
    </citation>
    <scope>NUCLEOTIDE SEQUENCE [LARGE SCALE GENOMIC DNA]</scope>
    <source>
        <strain evidence="7">IMMIB L-1606</strain>
    </source>
</reference>
<evidence type="ECO:0000256" key="2">
    <source>
        <dbReference type="ARBA" id="ARBA00022741"/>
    </source>
</evidence>
<dbReference type="SUPFAM" id="SSF52540">
    <property type="entry name" value="P-loop containing nucleoside triphosphate hydrolases"/>
    <property type="match status" value="1"/>
</dbReference>
<dbReference type="PANTHER" id="PTHR43776:SF8">
    <property type="entry name" value="ABC TRANSPORTER, ATP-BINDING PROTEIN"/>
    <property type="match status" value="1"/>
</dbReference>
<sequence>MSHSTLSTTTGSGPTSPGPGRADTPALEVRGLGKSFPIGGLFSRDSVRALHGVDLAIGRGEIVALVGESGSGKSTLARCVARLERPSEGSILLDGTDVLKRDRFQASRAFRSQLQMVFQDPFGSLNPAHRIGHFLRRSLAIHGKGGRSETETQARLEQLMDTVGLQADMLDSYPHELSGGQRQRVAIARALAVEPQVILADEPTSMLDVSVRIGVLNLMRRLRDEQGISMLYITHDLASARYLADRTAVMFAGELVEEGESLDLLANPAHPYTQLLVSAVPDPARAGSYDPVRRAGLRQAVMASTSCAFDGDPDQPCSAEQPVRHQVGEPGNRHWVRCHLYRPRAGAGGHALAADPAAGPSADAGTSAHAGPPASNNPRKASA</sequence>
<dbReference type="CDD" id="cd03257">
    <property type="entry name" value="ABC_NikE_OppD_transporters"/>
    <property type="match status" value="1"/>
</dbReference>
<dbReference type="Pfam" id="PF08352">
    <property type="entry name" value="oligo_HPY"/>
    <property type="match status" value="1"/>
</dbReference>
<feature type="region of interest" description="Disordered" evidence="4">
    <location>
        <begin position="1"/>
        <end position="27"/>
    </location>
</feature>
<dbReference type="InterPro" id="IPR050319">
    <property type="entry name" value="ABC_transp_ATP-bind"/>
</dbReference>
<evidence type="ECO:0000256" key="3">
    <source>
        <dbReference type="ARBA" id="ARBA00022840"/>
    </source>
</evidence>
<evidence type="ECO:0000259" key="5">
    <source>
        <dbReference type="PROSITE" id="PS50893"/>
    </source>
</evidence>
<keyword evidence="3 6" id="KW-0067">ATP-binding</keyword>
<dbReference type="InterPro" id="IPR003593">
    <property type="entry name" value="AAA+_ATPase"/>
</dbReference>
<dbReference type="InterPro" id="IPR013563">
    <property type="entry name" value="Oligopep_ABC_C"/>
</dbReference>
<dbReference type="GO" id="GO:0005524">
    <property type="term" value="F:ATP binding"/>
    <property type="evidence" value="ECO:0007669"/>
    <property type="project" value="UniProtKB-KW"/>
</dbReference>
<keyword evidence="2" id="KW-0547">Nucleotide-binding</keyword>